<evidence type="ECO:0000313" key="1">
    <source>
        <dbReference type="EMBL" id="MPC43956.1"/>
    </source>
</evidence>
<organism evidence="1 2">
    <name type="scientific">Portunus trituberculatus</name>
    <name type="common">Swimming crab</name>
    <name type="synonym">Neptunus trituberculatus</name>
    <dbReference type="NCBI Taxonomy" id="210409"/>
    <lineage>
        <taxon>Eukaryota</taxon>
        <taxon>Metazoa</taxon>
        <taxon>Ecdysozoa</taxon>
        <taxon>Arthropoda</taxon>
        <taxon>Crustacea</taxon>
        <taxon>Multicrustacea</taxon>
        <taxon>Malacostraca</taxon>
        <taxon>Eumalacostraca</taxon>
        <taxon>Eucarida</taxon>
        <taxon>Decapoda</taxon>
        <taxon>Pleocyemata</taxon>
        <taxon>Brachyura</taxon>
        <taxon>Eubrachyura</taxon>
        <taxon>Portunoidea</taxon>
        <taxon>Portunidae</taxon>
        <taxon>Portuninae</taxon>
        <taxon>Portunus</taxon>
    </lineage>
</organism>
<accession>A0A5B7FF26</accession>
<proteinExistence type="predicted"/>
<dbReference type="Proteomes" id="UP000324222">
    <property type="component" value="Unassembled WGS sequence"/>
</dbReference>
<name>A0A5B7FF26_PORTR</name>
<keyword evidence="2" id="KW-1185">Reference proteome</keyword>
<dbReference type="AlphaFoldDB" id="A0A5B7FF26"/>
<comment type="caution">
    <text evidence="1">The sequence shown here is derived from an EMBL/GenBank/DDBJ whole genome shotgun (WGS) entry which is preliminary data.</text>
</comment>
<sequence>MKLGNLLRGITEGRETLVVNLLSRNFKMVSCALPRSTVLSINGFCLIHVVFVSKKCKVVPVNMQYVLH</sequence>
<dbReference type="EMBL" id="VSRR010006060">
    <property type="protein sequence ID" value="MPC43956.1"/>
    <property type="molecule type" value="Genomic_DNA"/>
</dbReference>
<evidence type="ECO:0000313" key="2">
    <source>
        <dbReference type="Proteomes" id="UP000324222"/>
    </source>
</evidence>
<protein>
    <submittedName>
        <fullName evidence="1">Uncharacterized protein</fullName>
    </submittedName>
</protein>
<gene>
    <name evidence="1" type="ORF">E2C01_037615</name>
</gene>
<reference evidence="1 2" key="1">
    <citation type="submission" date="2019-05" db="EMBL/GenBank/DDBJ databases">
        <title>Another draft genome of Portunus trituberculatus and its Hox gene families provides insights of decapod evolution.</title>
        <authorList>
            <person name="Jeong J.-H."/>
            <person name="Song I."/>
            <person name="Kim S."/>
            <person name="Choi T."/>
            <person name="Kim D."/>
            <person name="Ryu S."/>
            <person name="Kim W."/>
        </authorList>
    </citation>
    <scope>NUCLEOTIDE SEQUENCE [LARGE SCALE GENOMIC DNA]</scope>
    <source>
        <tissue evidence="1">Muscle</tissue>
    </source>
</reference>